<dbReference type="Proteomes" id="UP000316775">
    <property type="component" value="Unassembled WGS sequence"/>
</dbReference>
<proteinExistence type="predicted"/>
<name>A0A4Y4AV02_9FLAO</name>
<organism evidence="1 2">
    <name type="scientific">Flavobacterium flevense</name>
    <dbReference type="NCBI Taxonomy" id="983"/>
    <lineage>
        <taxon>Bacteria</taxon>
        <taxon>Pseudomonadati</taxon>
        <taxon>Bacteroidota</taxon>
        <taxon>Flavobacteriia</taxon>
        <taxon>Flavobacteriales</taxon>
        <taxon>Flavobacteriaceae</taxon>
        <taxon>Flavobacterium</taxon>
    </lineage>
</organism>
<accession>A0A4Y4AV02</accession>
<dbReference type="EMBL" id="BJNP01000014">
    <property type="protein sequence ID" value="GEC72058.1"/>
    <property type="molecule type" value="Genomic_DNA"/>
</dbReference>
<dbReference type="STRING" id="983.SAMN05443543_10776"/>
<protein>
    <submittedName>
        <fullName evidence="1">Uncharacterized protein</fullName>
    </submittedName>
</protein>
<dbReference type="AlphaFoldDB" id="A0A4Y4AV02"/>
<reference evidence="1 2" key="1">
    <citation type="submission" date="2019-06" db="EMBL/GenBank/DDBJ databases">
        <title>Whole genome shotgun sequence of Flavobacterium flevense NBRC 14960.</title>
        <authorList>
            <person name="Hosoyama A."/>
            <person name="Uohara A."/>
            <person name="Ohji S."/>
            <person name="Ichikawa N."/>
        </authorList>
    </citation>
    <scope>NUCLEOTIDE SEQUENCE [LARGE SCALE GENOMIC DNA]</scope>
    <source>
        <strain evidence="1 2">NBRC 14960</strain>
    </source>
</reference>
<comment type="caution">
    <text evidence="1">The sequence shown here is derived from an EMBL/GenBank/DDBJ whole genome shotgun (WGS) entry which is preliminary data.</text>
</comment>
<evidence type="ECO:0000313" key="2">
    <source>
        <dbReference type="Proteomes" id="UP000316775"/>
    </source>
</evidence>
<keyword evidence="2" id="KW-1185">Reference proteome</keyword>
<sequence>MVEKTVSKKTVSCEKPNFPELGTVEKSERHELMENSIPNIKSSEKKRMGFGFFVKIEKNLLVSAEFLNPLQNMPLI</sequence>
<gene>
    <name evidence="1" type="ORF">FFL01_15970</name>
</gene>
<evidence type="ECO:0000313" key="1">
    <source>
        <dbReference type="EMBL" id="GEC72058.1"/>
    </source>
</evidence>